<proteinExistence type="predicted"/>
<dbReference type="AlphaFoldDB" id="A0A6A4WTL5"/>
<evidence type="ECO:0000313" key="2">
    <source>
        <dbReference type="EMBL" id="KAF0305431.1"/>
    </source>
</evidence>
<feature type="compositionally biased region" description="Polar residues" evidence="1">
    <location>
        <begin position="39"/>
        <end position="56"/>
    </location>
</feature>
<gene>
    <name evidence="2" type="ORF">FJT64_022965</name>
</gene>
<evidence type="ECO:0000256" key="1">
    <source>
        <dbReference type="SAM" id="MobiDB-lite"/>
    </source>
</evidence>
<protein>
    <submittedName>
        <fullName evidence="2">Uncharacterized protein</fullName>
    </submittedName>
</protein>
<reference evidence="2 3" key="1">
    <citation type="submission" date="2019-07" db="EMBL/GenBank/DDBJ databases">
        <title>Draft genome assembly of a fouling barnacle, Amphibalanus amphitrite (Darwin, 1854): The first reference genome for Thecostraca.</title>
        <authorList>
            <person name="Kim W."/>
        </authorList>
    </citation>
    <scope>NUCLEOTIDE SEQUENCE [LARGE SCALE GENOMIC DNA]</scope>
    <source>
        <strain evidence="2">SNU_AA5</strain>
        <tissue evidence="2">Soma without cirri and trophi</tissue>
    </source>
</reference>
<sequence length="127" mass="13267">MIAPHNDTKLSPNNNTVYGPATKTLSALDNRPALLPSPGENSSGDDAVSGSLTSPSAYDDASDEPMSPAERRPPSPVTRPAATRRASSLAPHPARSGKLKSLPSSIPESLVAELDQSALNRRQGENL</sequence>
<comment type="caution">
    <text evidence="2">The sequence shown here is derived from an EMBL/GenBank/DDBJ whole genome shotgun (WGS) entry which is preliminary data.</text>
</comment>
<dbReference type="Proteomes" id="UP000440578">
    <property type="component" value="Unassembled WGS sequence"/>
</dbReference>
<name>A0A6A4WTL5_AMPAM</name>
<organism evidence="2 3">
    <name type="scientific">Amphibalanus amphitrite</name>
    <name type="common">Striped barnacle</name>
    <name type="synonym">Balanus amphitrite</name>
    <dbReference type="NCBI Taxonomy" id="1232801"/>
    <lineage>
        <taxon>Eukaryota</taxon>
        <taxon>Metazoa</taxon>
        <taxon>Ecdysozoa</taxon>
        <taxon>Arthropoda</taxon>
        <taxon>Crustacea</taxon>
        <taxon>Multicrustacea</taxon>
        <taxon>Cirripedia</taxon>
        <taxon>Thoracica</taxon>
        <taxon>Thoracicalcarea</taxon>
        <taxon>Balanomorpha</taxon>
        <taxon>Balanoidea</taxon>
        <taxon>Balanidae</taxon>
        <taxon>Amphibalaninae</taxon>
        <taxon>Amphibalanus</taxon>
    </lineage>
</organism>
<dbReference type="OrthoDB" id="6355072at2759"/>
<evidence type="ECO:0000313" key="3">
    <source>
        <dbReference type="Proteomes" id="UP000440578"/>
    </source>
</evidence>
<keyword evidence="3" id="KW-1185">Reference proteome</keyword>
<dbReference type="EMBL" id="VIIS01000753">
    <property type="protein sequence ID" value="KAF0305431.1"/>
    <property type="molecule type" value="Genomic_DNA"/>
</dbReference>
<feature type="region of interest" description="Disordered" evidence="1">
    <location>
        <begin position="1"/>
        <end position="104"/>
    </location>
</feature>
<accession>A0A6A4WTL5</accession>
<feature type="compositionally biased region" description="Polar residues" evidence="1">
    <location>
        <begin position="9"/>
        <end position="27"/>
    </location>
</feature>